<dbReference type="InterPro" id="IPR001264">
    <property type="entry name" value="Glyco_trans_51"/>
</dbReference>
<dbReference type="InterPro" id="IPR050396">
    <property type="entry name" value="Glycosyltr_51/Transpeptidase"/>
</dbReference>
<dbReference type="SUPFAM" id="SSF53955">
    <property type="entry name" value="Lysozyme-like"/>
    <property type="match status" value="1"/>
</dbReference>
<protein>
    <submittedName>
        <fullName evidence="4">Transglycosylase domain-containing protein</fullName>
    </submittedName>
</protein>
<reference evidence="4 5" key="1">
    <citation type="submission" date="2024-03" db="EMBL/GenBank/DDBJ databases">
        <title>Cognatishimia coralii sp. nov., a marine bacterium isolated from coral surrounding seawater.</title>
        <authorList>
            <person name="Liu X."/>
            <person name="Liu S."/>
            <person name="Sun H."/>
            <person name="Zhang Y."/>
        </authorList>
    </citation>
    <scope>NUCLEOTIDE SEQUENCE [LARGE SCALE GENOMIC DNA]</scope>
    <source>
        <strain evidence="4 5">D5M38</strain>
    </source>
</reference>
<dbReference type="InterPro" id="IPR023346">
    <property type="entry name" value="Lysozyme-like_dom_sf"/>
</dbReference>
<comment type="caution">
    <text evidence="4">The sequence shown here is derived from an EMBL/GenBank/DDBJ whole genome shotgun (WGS) entry which is preliminary data.</text>
</comment>
<comment type="pathway">
    <text evidence="1">Cell wall biogenesis; peptidoglycan biosynthesis.</text>
</comment>
<gene>
    <name evidence="4" type="ORF">WG622_17930</name>
</gene>
<dbReference type="EMBL" id="JBBGAZ010000017">
    <property type="protein sequence ID" value="MEJ5220139.1"/>
    <property type="molecule type" value="Genomic_DNA"/>
</dbReference>
<keyword evidence="5" id="KW-1185">Reference proteome</keyword>
<evidence type="ECO:0000259" key="3">
    <source>
        <dbReference type="Pfam" id="PF00912"/>
    </source>
</evidence>
<evidence type="ECO:0000256" key="1">
    <source>
        <dbReference type="ARBA" id="ARBA00004752"/>
    </source>
</evidence>
<dbReference type="PANTHER" id="PTHR32282">
    <property type="entry name" value="BINDING PROTEIN TRANSPEPTIDASE, PUTATIVE-RELATED"/>
    <property type="match status" value="1"/>
</dbReference>
<organism evidence="4 5">
    <name type="scientific">Cognatishimia coralii</name>
    <dbReference type="NCBI Taxonomy" id="3083254"/>
    <lineage>
        <taxon>Bacteria</taxon>
        <taxon>Pseudomonadati</taxon>
        <taxon>Pseudomonadota</taxon>
        <taxon>Alphaproteobacteria</taxon>
        <taxon>Rhodobacterales</taxon>
        <taxon>Paracoccaceae</taxon>
        <taxon>Cognatishimia</taxon>
    </lineage>
</organism>
<dbReference type="Gene3D" id="1.10.3810.10">
    <property type="entry name" value="Biosynthetic peptidoglycan transglycosylase-like"/>
    <property type="match status" value="1"/>
</dbReference>
<keyword evidence="2" id="KW-0808">Transferase</keyword>
<evidence type="ECO:0000256" key="2">
    <source>
        <dbReference type="ARBA" id="ARBA00022679"/>
    </source>
</evidence>
<name>A0ABU8QL48_9RHOB</name>
<dbReference type="RefSeq" id="WP_339404753.1">
    <property type="nucleotide sequence ID" value="NZ_JBBGAZ010000017.1"/>
</dbReference>
<dbReference type="Proteomes" id="UP001368270">
    <property type="component" value="Unassembled WGS sequence"/>
</dbReference>
<dbReference type="InterPro" id="IPR036950">
    <property type="entry name" value="PBP_transglycosylase"/>
</dbReference>
<dbReference type="Pfam" id="PF00912">
    <property type="entry name" value="Transgly"/>
    <property type="match status" value="1"/>
</dbReference>
<sequence>MLTSKDQIRQLYEEATANQNTLPALVLQAFIAGEDRNFYQRPISRSVITQHVSIRHLPPSSGRLQQLALAILIGRELSHEEVVEWFVSQVFLGQSCFGVSNAAAAYFGTTVGELKLEEAAYLAALPKAPLRFHPVESYERAVERRNLVLKEMLKAGFISSEEAKRAIQSELKVIVPLARCEGDQ</sequence>
<dbReference type="PANTHER" id="PTHR32282:SF33">
    <property type="entry name" value="PEPTIDOGLYCAN GLYCOSYLTRANSFERASE"/>
    <property type="match status" value="1"/>
</dbReference>
<evidence type="ECO:0000313" key="5">
    <source>
        <dbReference type="Proteomes" id="UP001368270"/>
    </source>
</evidence>
<proteinExistence type="predicted"/>
<accession>A0ABU8QL48</accession>
<evidence type="ECO:0000313" key="4">
    <source>
        <dbReference type="EMBL" id="MEJ5220139.1"/>
    </source>
</evidence>
<feature type="domain" description="Glycosyl transferase family 51" evidence="3">
    <location>
        <begin position="61"/>
        <end position="152"/>
    </location>
</feature>